<protein>
    <recommendedName>
        <fullName evidence="2">DUF8004 domain-containing protein</fullName>
    </recommendedName>
</protein>
<feature type="compositionally biased region" description="Polar residues" evidence="1">
    <location>
        <begin position="85"/>
        <end position="94"/>
    </location>
</feature>
<keyword evidence="5" id="KW-1185">Reference proteome</keyword>
<comment type="caution">
    <text evidence="3">The sequence shown here is derived from an EMBL/GenBank/DDBJ whole genome shotgun (WGS) entry which is preliminary data.</text>
</comment>
<feature type="compositionally biased region" description="Pro residues" evidence="1">
    <location>
        <begin position="21"/>
        <end position="34"/>
    </location>
</feature>
<feature type="compositionally biased region" description="Low complexity" evidence="1">
    <location>
        <begin position="1153"/>
        <end position="1165"/>
    </location>
</feature>
<feature type="domain" description="DUF8004" evidence="2">
    <location>
        <begin position="429"/>
        <end position="517"/>
    </location>
</feature>
<accession>A0ABR3VI85</accession>
<feature type="compositionally biased region" description="Polar residues" evidence="1">
    <location>
        <begin position="879"/>
        <end position="888"/>
    </location>
</feature>
<dbReference type="PANTHER" id="PTHR39601">
    <property type="entry name" value="CHORIOGENIN HMINOR"/>
    <property type="match status" value="1"/>
</dbReference>
<dbReference type="InterPro" id="IPR058317">
    <property type="entry name" value="DUF8004"/>
</dbReference>
<feature type="compositionally biased region" description="Basic and acidic residues" evidence="1">
    <location>
        <begin position="610"/>
        <end position="636"/>
    </location>
</feature>
<dbReference type="EMBL" id="JAZGSY010000069">
    <property type="protein sequence ID" value="KAL1841605.1"/>
    <property type="molecule type" value="Genomic_DNA"/>
</dbReference>
<evidence type="ECO:0000313" key="4">
    <source>
        <dbReference type="EMBL" id="KAL1844245.1"/>
    </source>
</evidence>
<feature type="compositionally biased region" description="Basic residues" evidence="1">
    <location>
        <begin position="183"/>
        <end position="196"/>
    </location>
</feature>
<feature type="compositionally biased region" description="Pro residues" evidence="1">
    <location>
        <begin position="930"/>
        <end position="940"/>
    </location>
</feature>
<feature type="region of interest" description="Disordered" evidence="1">
    <location>
        <begin position="1"/>
        <end position="266"/>
    </location>
</feature>
<sequence length="1195" mass="128082">MGTGKRRRRLGLLLTSCLPTLTPPPLDPPQPPAGVPHRTPVPASPPSPPPPASSTASPPSRTSSTVPSMTTATARFSEESKTSSRFETATSSPLSFVEPSDGTPCFEDAALPPPSTPPKAQKIPDAPTWTPPQPPAPVGDAAAMVGTPQRGLPAVTATHPTPPNRSRADRSPSPDHPASRAKLQPHHLHPGNHTRGRSVSAQAPAVRGVSADPPRIVSNPLYGQGPPSHASSEGSPPTIAADKKKPRKSWFPGARSRANSDAAKPRPQGAWILAGDHPIDYNTAPLVNGEKVPELWNEAGNVYVYVHPKESGRGPCFKVADHIFSNSPVLVELLVTEMMASTQLDAAPQAGPVTEGHLYLPLGNTDLERLVAARNLFAFLTHQPLVTTSESPTLFAAILQMAGLLRRFNFSNFDGSSFGELVDTAFDVLTESTGIADVRQSCEKTLEALILAEQMKSWNLYNEAFAHAVGKYEAILDLKSPLFDRISVSTRQRLDRAHLDLVNRQANVSTRLEAFEFPSLFSGIANSTSTEEYRNIRFKEWRNSFGKMRSFVLGYYKTLFGHWPPRARSKKNYFSQSGLNRQCLKILYSDFCALYDLLVDRQSLTPRVIGENEEKSTDQKKEKDGDQNSGQQDDRKLAEASISALRKMLGEFDNSSPPVLPPIPFDVPKLPSMTAIYENYHDLPAKKQAKYSKALQPHEIQLILIKSRNLDTDALNMPFLAAYKEFELREARSANPSELLEQRVGHWLFLYVVLQSLPMLVVDAPGLRYTEGVEYFLCEPPQGNPPWTEDAGATRKMWFQTNNANVVELSADVVMFSVEGIYMRSHCWLAAKEWEANGGAVTGSGSAAAAAALLATGESDSPLQPPQPAFRDMDPYTTGPASATDNNTSSYHRRSQSPSSFQPGSRPNSPGSNAVPSSAIPTSSSITANLPPPVPLPNPTSRPSSPHLRPTAGPAVAPSTSPLLRPRSSSTNDRARQAFRASIAIGLEPLPMNAGLTLSMDRASRVVSVGSGFGSGTSGGGSSGFDGPAGSGSPSSPPPGLFLGGQPQFSPDQLSVPFSGSPGLRTSRSATSLTPLASGAGADYLAYHQQREHMRTSSYGSGFSQFGPASRGGFGHVSHGSLGGSVGHHHHPHLQQHYQSPLSVSTLVGSSSAGSGVSAAGAQGVNDSPVGDSTFDDILKGVEKKEKKRKKLFLI</sequence>
<feature type="region of interest" description="Disordered" evidence="1">
    <location>
        <begin position="609"/>
        <end position="636"/>
    </location>
</feature>
<feature type="compositionally biased region" description="Pro residues" evidence="1">
    <location>
        <begin position="42"/>
        <end position="52"/>
    </location>
</feature>
<feature type="compositionally biased region" description="Low complexity" evidence="1">
    <location>
        <begin position="53"/>
        <end position="68"/>
    </location>
</feature>
<feature type="compositionally biased region" description="Polar residues" evidence="1">
    <location>
        <begin position="1047"/>
        <end position="1072"/>
    </location>
</feature>
<evidence type="ECO:0000256" key="1">
    <source>
        <dbReference type="SAM" id="MobiDB-lite"/>
    </source>
</evidence>
<organism evidence="3 5">
    <name type="scientific">Humicola insolens</name>
    <name type="common">Soft-rot fungus</name>
    <dbReference type="NCBI Taxonomy" id="85995"/>
    <lineage>
        <taxon>Eukaryota</taxon>
        <taxon>Fungi</taxon>
        <taxon>Dikarya</taxon>
        <taxon>Ascomycota</taxon>
        <taxon>Pezizomycotina</taxon>
        <taxon>Sordariomycetes</taxon>
        <taxon>Sordariomycetidae</taxon>
        <taxon>Sordariales</taxon>
        <taxon>Chaetomiaceae</taxon>
        <taxon>Mycothermus</taxon>
    </lineage>
</organism>
<dbReference type="EMBL" id="JAZGSY010000002">
    <property type="protein sequence ID" value="KAL1844245.1"/>
    <property type="molecule type" value="Genomic_DNA"/>
</dbReference>
<evidence type="ECO:0000313" key="5">
    <source>
        <dbReference type="Proteomes" id="UP001583172"/>
    </source>
</evidence>
<feature type="region of interest" description="Disordered" evidence="1">
    <location>
        <begin position="1153"/>
        <end position="1175"/>
    </location>
</feature>
<feature type="compositionally biased region" description="Polar residues" evidence="1">
    <location>
        <begin position="901"/>
        <end position="915"/>
    </location>
</feature>
<name>A0ABR3VI85_HUMIN</name>
<reference evidence="3 5" key="1">
    <citation type="journal article" date="2024" name="Commun. Biol.">
        <title>Comparative genomic analysis of thermophilic fungi reveals convergent evolutionary adaptations and gene losses.</title>
        <authorList>
            <person name="Steindorff A.S."/>
            <person name="Aguilar-Pontes M.V."/>
            <person name="Robinson A.J."/>
            <person name="Andreopoulos B."/>
            <person name="LaButti K."/>
            <person name="Kuo A."/>
            <person name="Mondo S."/>
            <person name="Riley R."/>
            <person name="Otillar R."/>
            <person name="Haridas S."/>
            <person name="Lipzen A."/>
            <person name="Grimwood J."/>
            <person name="Schmutz J."/>
            <person name="Clum A."/>
            <person name="Reid I.D."/>
            <person name="Moisan M.C."/>
            <person name="Butler G."/>
            <person name="Nguyen T.T.M."/>
            <person name="Dewar K."/>
            <person name="Conant G."/>
            <person name="Drula E."/>
            <person name="Henrissat B."/>
            <person name="Hansel C."/>
            <person name="Singer S."/>
            <person name="Hutchinson M.I."/>
            <person name="de Vries R.P."/>
            <person name="Natvig D.O."/>
            <person name="Powell A.J."/>
            <person name="Tsang A."/>
            <person name="Grigoriev I.V."/>
        </authorList>
    </citation>
    <scope>NUCLEOTIDE SEQUENCE [LARGE SCALE GENOMIC DNA]</scope>
    <source>
        <strain evidence="3 5">CBS 620.91</strain>
    </source>
</reference>
<feature type="compositionally biased region" description="Basic residues" evidence="1">
    <location>
        <begin position="1"/>
        <end position="10"/>
    </location>
</feature>
<dbReference type="PANTHER" id="PTHR39601:SF2">
    <property type="entry name" value="CHORIOGENIN HMINOR"/>
    <property type="match status" value="1"/>
</dbReference>
<feature type="region of interest" description="Disordered" evidence="1">
    <location>
        <begin position="1014"/>
        <end position="1072"/>
    </location>
</feature>
<reference evidence="3" key="2">
    <citation type="submission" date="2024-01" db="EMBL/GenBank/DDBJ databases">
        <authorList>
            <consortium name="Lawrence Berkeley National Laboratory"/>
            <person name="Steindorff A.S."/>
            <person name="Aguilar-pontes M.V."/>
            <person name="Robinson A.J."/>
            <person name="Andreopoulos B."/>
            <person name="LaButti K."/>
            <person name="Kuo A."/>
            <person name="Mondo S."/>
            <person name="Riley R."/>
            <person name="Otillar R."/>
            <person name="Haridas S."/>
            <person name="Lipzen A."/>
            <person name="Grimwood J."/>
            <person name="Schmutz J."/>
            <person name="Clum A."/>
            <person name="Conant G."/>
            <person name="Drula E."/>
            <person name="Henrissat B."/>
            <person name="Hansel C."/>
            <person name="Singer S."/>
            <person name="de Vries R."/>
            <person name="Natvig D."/>
            <person name="Powell A.J."/>
            <person name="Tsang A."/>
            <person name="Grigoriev I.V."/>
        </authorList>
    </citation>
    <scope>NUCLEOTIDE SEQUENCE</scope>
    <source>
        <strain evidence="3">CBS 620.91</strain>
    </source>
</reference>
<evidence type="ECO:0000259" key="2">
    <source>
        <dbReference type="Pfam" id="PF26013"/>
    </source>
</evidence>
<feature type="compositionally biased region" description="Low complexity" evidence="1">
    <location>
        <begin position="958"/>
        <end position="971"/>
    </location>
</feature>
<dbReference type="Pfam" id="PF26013">
    <property type="entry name" value="DUF8004"/>
    <property type="match status" value="1"/>
</dbReference>
<evidence type="ECO:0000313" key="3">
    <source>
        <dbReference type="EMBL" id="KAL1841605.1"/>
    </source>
</evidence>
<dbReference type="Proteomes" id="UP001583172">
    <property type="component" value="Unassembled WGS sequence"/>
</dbReference>
<proteinExistence type="predicted"/>
<feature type="region of interest" description="Disordered" evidence="1">
    <location>
        <begin position="857"/>
        <end position="974"/>
    </location>
</feature>
<feature type="compositionally biased region" description="Low complexity" evidence="1">
    <location>
        <begin position="916"/>
        <end position="929"/>
    </location>
</feature>
<feature type="compositionally biased region" description="Gly residues" evidence="1">
    <location>
        <begin position="1014"/>
        <end position="1030"/>
    </location>
</feature>
<gene>
    <name evidence="4" type="ORF">VTJ49DRAFT_2302</name>
    <name evidence="3" type="ORF">VTJ49DRAFT_6782</name>
</gene>
<feature type="compositionally biased region" description="Low complexity" evidence="1">
    <location>
        <begin position="11"/>
        <end position="20"/>
    </location>
</feature>